<sequence>MPKIDYDSMNMETLEDFMNSEEEYDDEDDERRIITIDGIDIDATTVLVLECLKTNRIVEQNINLDEFKFYLQGRELENQTSIISQCKLVEGARQQTQLINIKLVIQPDEKRIEIIDILKPHENTDSMDQDDGDMMPATPTSGPSKQTKRESIQPKRLIGGLKNHS</sequence>
<name>A0A1Y3ASL2_EURMA</name>
<dbReference type="EMBL" id="MUJZ01065677">
    <property type="protein sequence ID" value="OTF70456.1"/>
    <property type="molecule type" value="Genomic_DNA"/>
</dbReference>
<gene>
    <name evidence="3" type="ORF">BLA29_003992</name>
</gene>
<organism evidence="3 4">
    <name type="scientific">Euroglyphus maynei</name>
    <name type="common">Mayne's house dust mite</name>
    <dbReference type="NCBI Taxonomy" id="6958"/>
    <lineage>
        <taxon>Eukaryota</taxon>
        <taxon>Metazoa</taxon>
        <taxon>Ecdysozoa</taxon>
        <taxon>Arthropoda</taxon>
        <taxon>Chelicerata</taxon>
        <taxon>Arachnida</taxon>
        <taxon>Acari</taxon>
        <taxon>Acariformes</taxon>
        <taxon>Sarcoptiformes</taxon>
        <taxon>Astigmata</taxon>
        <taxon>Psoroptidia</taxon>
        <taxon>Analgoidea</taxon>
        <taxon>Pyroglyphidae</taxon>
        <taxon>Pyroglyphinae</taxon>
        <taxon>Euroglyphus</taxon>
    </lineage>
</organism>
<evidence type="ECO:0000256" key="1">
    <source>
        <dbReference type="SAM" id="MobiDB-lite"/>
    </source>
</evidence>
<dbReference type="InterPro" id="IPR024668">
    <property type="entry name" value="GABP_asu_N"/>
</dbReference>
<evidence type="ECO:0000259" key="2">
    <source>
        <dbReference type="Pfam" id="PF11620"/>
    </source>
</evidence>
<evidence type="ECO:0000313" key="3">
    <source>
        <dbReference type="EMBL" id="OTF70456.1"/>
    </source>
</evidence>
<keyword evidence="4" id="KW-1185">Reference proteome</keyword>
<reference evidence="3 4" key="1">
    <citation type="submission" date="2017-03" db="EMBL/GenBank/DDBJ databases">
        <title>Genome Survey of Euroglyphus maynei.</title>
        <authorList>
            <person name="Arlian L.G."/>
            <person name="Morgan M.S."/>
            <person name="Rider S.D."/>
        </authorList>
    </citation>
    <scope>NUCLEOTIDE SEQUENCE [LARGE SCALE GENOMIC DNA]</scope>
    <source>
        <strain evidence="3">Arlian Lab</strain>
        <tissue evidence="3">Whole body</tissue>
    </source>
</reference>
<protein>
    <recommendedName>
        <fullName evidence="2">GA-binding protein alpha subunit N-terminal domain-containing protein</fullName>
    </recommendedName>
</protein>
<feature type="region of interest" description="Disordered" evidence="1">
    <location>
        <begin position="121"/>
        <end position="165"/>
    </location>
</feature>
<dbReference type="Pfam" id="PF11620">
    <property type="entry name" value="GABP-alpha"/>
    <property type="match status" value="1"/>
</dbReference>
<proteinExistence type="predicted"/>
<dbReference type="AlphaFoldDB" id="A0A1Y3ASL2"/>
<dbReference type="OrthoDB" id="10067219at2759"/>
<dbReference type="Proteomes" id="UP000194236">
    <property type="component" value="Unassembled WGS sequence"/>
</dbReference>
<feature type="non-terminal residue" evidence="3">
    <location>
        <position position="165"/>
    </location>
</feature>
<feature type="domain" description="GA-binding protein alpha subunit N-terminal" evidence="2">
    <location>
        <begin position="34"/>
        <end position="123"/>
    </location>
</feature>
<accession>A0A1Y3ASL2</accession>
<dbReference type="Gene3D" id="3.10.20.90">
    <property type="entry name" value="Phosphatidylinositol 3-kinase Catalytic Subunit, Chain A, domain 1"/>
    <property type="match status" value="1"/>
</dbReference>
<evidence type="ECO:0000313" key="4">
    <source>
        <dbReference type="Proteomes" id="UP000194236"/>
    </source>
</evidence>
<comment type="caution">
    <text evidence="3">The sequence shown here is derived from an EMBL/GenBank/DDBJ whole genome shotgun (WGS) entry which is preliminary data.</text>
</comment>